<evidence type="ECO:0000313" key="9">
    <source>
        <dbReference type="Proteomes" id="UP001596074"/>
    </source>
</evidence>
<dbReference type="InterPro" id="IPR000792">
    <property type="entry name" value="Tscrpt_reg_LuxR_C"/>
</dbReference>
<proteinExistence type="predicted"/>
<dbReference type="InterPro" id="IPR011006">
    <property type="entry name" value="CheY-like_superfamily"/>
</dbReference>
<name>A0ABW1A4S0_9ACTN</name>
<feature type="modified residue" description="4-aspartylphosphate" evidence="5">
    <location>
        <position position="54"/>
    </location>
</feature>
<dbReference type="Pfam" id="PF00196">
    <property type="entry name" value="GerE"/>
    <property type="match status" value="1"/>
</dbReference>
<dbReference type="EMBL" id="JBHSON010000046">
    <property type="protein sequence ID" value="MFC5749863.1"/>
    <property type="molecule type" value="Genomic_DNA"/>
</dbReference>
<dbReference type="InterPro" id="IPR058245">
    <property type="entry name" value="NreC/VraR/RcsB-like_REC"/>
</dbReference>
<dbReference type="PROSITE" id="PS50043">
    <property type="entry name" value="HTH_LUXR_2"/>
    <property type="match status" value="1"/>
</dbReference>
<keyword evidence="3" id="KW-0238">DNA-binding</keyword>
<comment type="caution">
    <text evidence="8">The sequence shown here is derived from an EMBL/GenBank/DDBJ whole genome shotgun (WGS) entry which is preliminary data.</text>
</comment>
<evidence type="ECO:0000259" key="6">
    <source>
        <dbReference type="PROSITE" id="PS50043"/>
    </source>
</evidence>
<dbReference type="SMART" id="SM00448">
    <property type="entry name" value="REC"/>
    <property type="match status" value="1"/>
</dbReference>
<evidence type="ECO:0000256" key="5">
    <source>
        <dbReference type="PROSITE-ProRule" id="PRU00169"/>
    </source>
</evidence>
<dbReference type="CDD" id="cd17535">
    <property type="entry name" value="REC_NarL-like"/>
    <property type="match status" value="1"/>
</dbReference>
<keyword evidence="1 5" id="KW-0597">Phosphoprotein</keyword>
<gene>
    <name evidence="8" type="ORF">ACFPZN_29910</name>
</gene>
<feature type="domain" description="HTH luxR-type" evidence="6">
    <location>
        <begin position="146"/>
        <end position="211"/>
    </location>
</feature>
<feature type="domain" description="Response regulatory" evidence="7">
    <location>
        <begin position="3"/>
        <end position="119"/>
    </location>
</feature>
<dbReference type="PRINTS" id="PR00038">
    <property type="entry name" value="HTHLUXR"/>
</dbReference>
<dbReference type="PANTHER" id="PTHR43214">
    <property type="entry name" value="TWO-COMPONENT RESPONSE REGULATOR"/>
    <property type="match status" value="1"/>
</dbReference>
<dbReference type="RefSeq" id="WP_378285587.1">
    <property type="nucleotide sequence ID" value="NZ_JBHSON010000046.1"/>
</dbReference>
<accession>A0ABW1A4S0</accession>
<dbReference type="InterPro" id="IPR016032">
    <property type="entry name" value="Sig_transdc_resp-reg_C-effctor"/>
</dbReference>
<sequence length="214" mass="22368">MTALLLVDDQPLVRAGLVRIFEGEPGLEVAGECADGDEVVRAAARVRPDVVLMDVRMKRVDGAEATRLLRAVPGAPPVLTLTMFDDPAVVAAVLAAGAAGFVLKDAPCEEIIQATRAVAAGKGWLDPAVAPQVLDVYRTRVGATPPPPALAGLSPRERQVLALIGEGATNPEIAVRLSIAEGTVKTHIGRVFTKLGLRDRAAAVIFALRHGLTP</sequence>
<dbReference type="Gene3D" id="3.40.50.2300">
    <property type="match status" value="1"/>
</dbReference>
<evidence type="ECO:0000259" key="7">
    <source>
        <dbReference type="PROSITE" id="PS50110"/>
    </source>
</evidence>
<dbReference type="SUPFAM" id="SSF46894">
    <property type="entry name" value="C-terminal effector domain of the bipartite response regulators"/>
    <property type="match status" value="1"/>
</dbReference>
<dbReference type="SUPFAM" id="SSF52172">
    <property type="entry name" value="CheY-like"/>
    <property type="match status" value="1"/>
</dbReference>
<dbReference type="PROSITE" id="PS50110">
    <property type="entry name" value="RESPONSE_REGULATORY"/>
    <property type="match status" value="1"/>
</dbReference>
<dbReference type="PANTHER" id="PTHR43214:SF24">
    <property type="entry name" value="TRANSCRIPTIONAL REGULATORY PROTEIN NARL-RELATED"/>
    <property type="match status" value="1"/>
</dbReference>
<evidence type="ECO:0000256" key="3">
    <source>
        <dbReference type="ARBA" id="ARBA00023125"/>
    </source>
</evidence>
<dbReference type="PROSITE" id="PS00622">
    <property type="entry name" value="HTH_LUXR_1"/>
    <property type="match status" value="1"/>
</dbReference>
<protein>
    <submittedName>
        <fullName evidence="8">Response regulator</fullName>
    </submittedName>
</protein>
<dbReference type="SMART" id="SM00421">
    <property type="entry name" value="HTH_LUXR"/>
    <property type="match status" value="1"/>
</dbReference>
<dbReference type="Proteomes" id="UP001596074">
    <property type="component" value="Unassembled WGS sequence"/>
</dbReference>
<organism evidence="8 9">
    <name type="scientific">Actinomadura rugatobispora</name>
    <dbReference type="NCBI Taxonomy" id="1994"/>
    <lineage>
        <taxon>Bacteria</taxon>
        <taxon>Bacillati</taxon>
        <taxon>Actinomycetota</taxon>
        <taxon>Actinomycetes</taxon>
        <taxon>Streptosporangiales</taxon>
        <taxon>Thermomonosporaceae</taxon>
        <taxon>Actinomadura</taxon>
    </lineage>
</organism>
<keyword evidence="9" id="KW-1185">Reference proteome</keyword>
<evidence type="ECO:0000256" key="2">
    <source>
        <dbReference type="ARBA" id="ARBA00023015"/>
    </source>
</evidence>
<dbReference type="InterPro" id="IPR001789">
    <property type="entry name" value="Sig_transdc_resp-reg_receiver"/>
</dbReference>
<dbReference type="Pfam" id="PF00072">
    <property type="entry name" value="Response_reg"/>
    <property type="match status" value="1"/>
</dbReference>
<reference evidence="9" key="1">
    <citation type="journal article" date="2019" name="Int. J. Syst. Evol. Microbiol.">
        <title>The Global Catalogue of Microorganisms (GCM) 10K type strain sequencing project: providing services to taxonomists for standard genome sequencing and annotation.</title>
        <authorList>
            <consortium name="The Broad Institute Genomics Platform"/>
            <consortium name="The Broad Institute Genome Sequencing Center for Infectious Disease"/>
            <person name="Wu L."/>
            <person name="Ma J."/>
        </authorList>
    </citation>
    <scope>NUCLEOTIDE SEQUENCE [LARGE SCALE GENOMIC DNA]</scope>
    <source>
        <strain evidence="9">KCTC 42087</strain>
    </source>
</reference>
<evidence type="ECO:0000256" key="4">
    <source>
        <dbReference type="ARBA" id="ARBA00023163"/>
    </source>
</evidence>
<evidence type="ECO:0000256" key="1">
    <source>
        <dbReference type="ARBA" id="ARBA00022553"/>
    </source>
</evidence>
<evidence type="ECO:0000313" key="8">
    <source>
        <dbReference type="EMBL" id="MFC5749863.1"/>
    </source>
</evidence>
<keyword evidence="2" id="KW-0805">Transcription regulation</keyword>
<dbReference type="CDD" id="cd06170">
    <property type="entry name" value="LuxR_C_like"/>
    <property type="match status" value="1"/>
</dbReference>
<dbReference type="InterPro" id="IPR039420">
    <property type="entry name" value="WalR-like"/>
</dbReference>
<keyword evidence="4" id="KW-0804">Transcription</keyword>